<proteinExistence type="predicted"/>
<evidence type="ECO:0000313" key="1">
    <source>
        <dbReference type="EMBL" id="TCK61950.1"/>
    </source>
</evidence>
<accession>A0A4R1KD19</accession>
<dbReference type="EMBL" id="SMGG01000003">
    <property type="protein sequence ID" value="TCK61950.1"/>
    <property type="molecule type" value="Genomic_DNA"/>
</dbReference>
<comment type="caution">
    <text evidence="1">The sequence shown here is derived from an EMBL/GenBank/DDBJ whole genome shotgun (WGS) entry which is preliminary data.</text>
</comment>
<dbReference type="OrthoDB" id="679921at2"/>
<organism evidence="1 2">
    <name type="scientific">Seleniivibrio woodruffii</name>
    <dbReference type="NCBI Taxonomy" id="1078050"/>
    <lineage>
        <taxon>Bacteria</taxon>
        <taxon>Pseudomonadati</taxon>
        <taxon>Deferribacterota</taxon>
        <taxon>Deferribacteres</taxon>
        <taxon>Deferribacterales</taxon>
        <taxon>Geovibrionaceae</taxon>
        <taxon>Seleniivibrio</taxon>
    </lineage>
</organism>
<reference evidence="1 2" key="1">
    <citation type="submission" date="2019-03" db="EMBL/GenBank/DDBJ databases">
        <title>Genomic Encyclopedia of Type Strains, Phase IV (KMG-IV): sequencing the most valuable type-strain genomes for metagenomic binning, comparative biology and taxonomic classification.</title>
        <authorList>
            <person name="Goeker M."/>
        </authorList>
    </citation>
    <scope>NUCLEOTIDE SEQUENCE [LARGE SCALE GENOMIC DNA]</scope>
    <source>
        <strain evidence="1 2">DSM 24984</strain>
    </source>
</reference>
<protein>
    <submittedName>
        <fullName evidence="1">Diheme cytochrome c</fullName>
    </submittedName>
</protein>
<dbReference type="Proteomes" id="UP000294614">
    <property type="component" value="Unassembled WGS sequence"/>
</dbReference>
<keyword evidence="2" id="KW-1185">Reference proteome</keyword>
<dbReference type="Pfam" id="PF09626">
    <property type="entry name" value="DHC"/>
    <property type="match status" value="1"/>
</dbReference>
<evidence type="ECO:0000313" key="2">
    <source>
        <dbReference type="Proteomes" id="UP000294614"/>
    </source>
</evidence>
<gene>
    <name evidence="1" type="ORF">C8D98_0457</name>
</gene>
<dbReference type="AlphaFoldDB" id="A0A4R1KD19"/>
<dbReference type="InterPro" id="IPR018588">
    <property type="entry name" value="Dihaem_cytochrome-c"/>
</dbReference>
<dbReference type="RefSeq" id="WP_132871646.1">
    <property type="nucleotide sequence ID" value="NZ_SMGG01000003.1"/>
</dbReference>
<name>A0A4R1KD19_9BACT</name>
<sequence>MYVKEPLDVPTSVGTATIYQGASFDGYFAGGGWLVRKKFRLFPDGRLFDPAIPGVPMGGLKLPVKTPLPDMIEIQAVIGSKKLAETMDDAVSDLENVYFERCGTCHRAYEPDSFSYPQWATVVRSMRLHAGLDEKSAVKILRYLALLAPVE</sequence>